<dbReference type="InterPro" id="IPR039564">
    <property type="entry name" value="Peptidase_C39-like"/>
</dbReference>
<protein>
    <recommendedName>
        <fullName evidence="1">Peptidase C39-like domain-containing protein</fullName>
    </recommendedName>
</protein>
<proteinExistence type="predicted"/>
<gene>
    <name evidence="2" type="ORF">H4683_003590</name>
</gene>
<dbReference type="EMBL" id="JADBEL010000027">
    <property type="protein sequence ID" value="MBE1556465.1"/>
    <property type="molecule type" value="Genomic_DNA"/>
</dbReference>
<accession>A0A927MLB6</accession>
<dbReference type="AlphaFoldDB" id="A0A927MLB6"/>
<sequence length="174" mass="20397">MKYQLDVKGKSQFDKDIDERYQPSACGPVTAFVMMRYLFPNASPYNINDLYRLMGGTKIGLFKWRFIYTMRKVLGSNWTVAKCGIDEVQRQIKEGRPVAAKFDKWFSCRWRGRYEFDYHWVPVIGFEENGDDIALIVHDNGGRNRKSGIQYVSYEQNRQVLSFVKMEPVDGTHQ</sequence>
<feature type="domain" description="Peptidase C39-like" evidence="1">
    <location>
        <begin position="5"/>
        <end position="139"/>
    </location>
</feature>
<name>A0A927MLB6_9BACL</name>
<reference evidence="2" key="1">
    <citation type="submission" date="2020-10" db="EMBL/GenBank/DDBJ databases">
        <title>Genomic Encyclopedia of Type Strains, Phase IV (KMG-IV): sequencing the most valuable type-strain genomes for metagenomic binning, comparative biology and taxonomic classification.</title>
        <authorList>
            <person name="Goeker M."/>
        </authorList>
    </citation>
    <scope>NUCLEOTIDE SEQUENCE</scope>
    <source>
        <strain evidence="2">DSM 13886</strain>
    </source>
</reference>
<organism evidence="2 3">
    <name type="scientific">Sporosarcina limicola</name>
    <dbReference type="NCBI Taxonomy" id="34101"/>
    <lineage>
        <taxon>Bacteria</taxon>
        <taxon>Bacillati</taxon>
        <taxon>Bacillota</taxon>
        <taxon>Bacilli</taxon>
        <taxon>Bacillales</taxon>
        <taxon>Caryophanaceae</taxon>
        <taxon>Sporosarcina</taxon>
    </lineage>
</organism>
<dbReference type="RefSeq" id="WP_192600108.1">
    <property type="nucleotide sequence ID" value="NZ_JADBEL010000027.1"/>
</dbReference>
<evidence type="ECO:0000313" key="2">
    <source>
        <dbReference type="EMBL" id="MBE1556465.1"/>
    </source>
</evidence>
<evidence type="ECO:0000313" key="3">
    <source>
        <dbReference type="Proteomes" id="UP000658225"/>
    </source>
</evidence>
<dbReference type="Pfam" id="PF13529">
    <property type="entry name" value="Peptidase_C39_2"/>
    <property type="match status" value="1"/>
</dbReference>
<comment type="caution">
    <text evidence="2">The sequence shown here is derived from an EMBL/GenBank/DDBJ whole genome shotgun (WGS) entry which is preliminary data.</text>
</comment>
<dbReference type="Proteomes" id="UP000658225">
    <property type="component" value="Unassembled WGS sequence"/>
</dbReference>
<keyword evidence="3" id="KW-1185">Reference proteome</keyword>
<evidence type="ECO:0000259" key="1">
    <source>
        <dbReference type="Pfam" id="PF13529"/>
    </source>
</evidence>